<dbReference type="Pfam" id="PF01850">
    <property type="entry name" value="PIN"/>
    <property type="match status" value="1"/>
</dbReference>
<dbReference type="InterPro" id="IPR029060">
    <property type="entry name" value="PIN-like_dom_sf"/>
</dbReference>
<dbReference type="eggNOG" id="arCOG02730">
    <property type="taxonomic scope" value="Archaea"/>
</dbReference>
<feature type="domain" description="PIN" evidence="1">
    <location>
        <begin position="4"/>
        <end position="44"/>
    </location>
</feature>
<dbReference type="OrthoDB" id="90145at2157"/>
<reference evidence="3" key="2">
    <citation type="journal article" date="2010" name="Stand. Genomic Sci.">
        <title>Complete genome sequence of Vulcanisaeta distributa type strain (IC-017T).</title>
        <authorList>
            <person name="Mavromatis K."/>
            <person name="Sikorski J."/>
            <person name="Pabst E."/>
            <person name="Teshima H."/>
            <person name="Lapidus A."/>
            <person name="Lucas S."/>
            <person name="Nolan M."/>
            <person name="Glavina Del Rio T."/>
            <person name="Cheng J."/>
            <person name="Bruce D."/>
            <person name="Goodwin L."/>
            <person name="Pitluck S."/>
            <person name="Liolios K."/>
            <person name="Ivanova N."/>
            <person name="Mikhailova N."/>
            <person name="Pati A."/>
            <person name="Chen A."/>
            <person name="Palaniappan K."/>
            <person name="Land M."/>
            <person name="Hauser L."/>
            <person name="Chang Y."/>
            <person name="Jeffries C."/>
            <person name="Rohde M."/>
            <person name="Spring S."/>
            <person name="Goker M."/>
            <person name="Wirth R."/>
            <person name="Woyke T."/>
            <person name="Bristow J."/>
            <person name="Eisen J."/>
            <person name="Markowitz V."/>
            <person name="Hugenholtz P."/>
            <person name="Klenk H."/>
            <person name="Kyrpides N."/>
        </authorList>
    </citation>
    <scope>NUCLEOTIDE SEQUENCE [LARGE SCALE GENOMIC DNA]</scope>
    <source>
        <strain evidence="3">DSM 14429 / JCM 11212 / NBRC 100878 / IC-017</strain>
    </source>
</reference>
<dbReference type="InterPro" id="IPR002716">
    <property type="entry name" value="PIN_dom"/>
</dbReference>
<keyword evidence="3" id="KW-1185">Reference proteome</keyword>
<dbReference type="SUPFAM" id="SSF88723">
    <property type="entry name" value="PIN domain-like"/>
    <property type="match status" value="1"/>
</dbReference>
<evidence type="ECO:0000313" key="3">
    <source>
        <dbReference type="Proteomes" id="UP000006681"/>
    </source>
</evidence>
<reference evidence="2 3" key="1">
    <citation type="journal article" date="2010" name="Stand. Genomic Sci.">
        <title>Complete genome sequence of Vulcanisaeta distributa type strain (IC-017).</title>
        <authorList>
            <person name="Mavromatis K."/>
            <person name="Sikorski J."/>
            <person name="Pabst E."/>
            <person name="Teshima H."/>
            <person name="Lapidus A."/>
            <person name="Lucas S."/>
            <person name="Nolan M."/>
            <person name="Glavina Del Rio T."/>
            <person name="Cheng J.F."/>
            <person name="Bruce D."/>
            <person name="Goodwin L."/>
            <person name="Pitluck S."/>
            <person name="Liolios K."/>
            <person name="Ivanova N."/>
            <person name="Mikhailova N."/>
            <person name="Pati A."/>
            <person name="Chen A."/>
            <person name="Palaniappan K."/>
            <person name="Land M."/>
            <person name="Hauser L."/>
            <person name="Chang Y.J."/>
            <person name="Jeffries C.D."/>
            <person name="Rohde M."/>
            <person name="Spring S."/>
            <person name="Goker M."/>
            <person name="Wirth R."/>
            <person name="Woyke T."/>
            <person name="Bristow J."/>
            <person name="Eisen J.A."/>
            <person name="Markowitz V."/>
            <person name="Hugenholtz P."/>
            <person name="Klenk H.P."/>
            <person name="Kyrpides N.C."/>
        </authorList>
    </citation>
    <scope>NUCLEOTIDE SEQUENCE [LARGE SCALE GENOMIC DNA]</scope>
    <source>
        <strain evidence="3">DSM 14429 / JCM 11212 / NBRC 100878 / IC-017</strain>
    </source>
</reference>
<sequence length="45" mass="5164">MSFVVDTNVIIDVILEDDVNHDRAVNTWNSLNEAYVPIISLIEYL</sequence>
<dbReference type="HOGENOM" id="CLU_3194715_0_0_2"/>
<protein>
    <submittedName>
        <fullName evidence="2">PilT protein domain protein</fullName>
    </submittedName>
</protein>
<gene>
    <name evidence="2" type="ordered locus">Vdis_2135</name>
</gene>
<evidence type="ECO:0000313" key="2">
    <source>
        <dbReference type="EMBL" id="ADN51504.1"/>
    </source>
</evidence>
<dbReference type="KEGG" id="vdi:Vdis_2135"/>
<dbReference type="STRING" id="572478.Vdis_2135"/>
<dbReference type="RefSeq" id="WP_013337229.1">
    <property type="nucleotide sequence ID" value="NC_014537.1"/>
</dbReference>
<dbReference type="AlphaFoldDB" id="E1QPU4"/>
<dbReference type="Proteomes" id="UP000006681">
    <property type="component" value="Chromosome"/>
</dbReference>
<name>E1QPU4_VULDI</name>
<accession>E1QPU4</accession>
<dbReference type="GeneID" id="300551662"/>
<dbReference type="EMBL" id="CP002100">
    <property type="protein sequence ID" value="ADN51504.1"/>
    <property type="molecule type" value="Genomic_DNA"/>
</dbReference>
<proteinExistence type="predicted"/>
<evidence type="ECO:0000259" key="1">
    <source>
        <dbReference type="Pfam" id="PF01850"/>
    </source>
</evidence>
<organism evidence="2 3">
    <name type="scientific">Vulcanisaeta distributa (strain DSM 14429 / JCM 11212 / NBRC 100878 / IC-017)</name>
    <dbReference type="NCBI Taxonomy" id="572478"/>
    <lineage>
        <taxon>Archaea</taxon>
        <taxon>Thermoproteota</taxon>
        <taxon>Thermoprotei</taxon>
        <taxon>Thermoproteales</taxon>
        <taxon>Thermoproteaceae</taxon>
        <taxon>Vulcanisaeta</taxon>
    </lineage>
</organism>